<organism evidence="1 2">
    <name type="scientific">Apatococcus fuscideae</name>
    <dbReference type="NCBI Taxonomy" id="2026836"/>
    <lineage>
        <taxon>Eukaryota</taxon>
        <taxon>Viridiplantae</taxon>
        <taxon>Chlorophyta</taxon>
        <taxon>core chlorophytes</taxon>
        <taxon>Trebouxiophyceae</taxon>
        <taxon>Chlorellales</taxon>
        <taxon>Chlorellaceae</taxon>
        <taxon>Apatococcus</taxon>
    </lineage>
</organism>
<comment type="caution">
    <text evidence="1">The sequence shown here is derived from an EMBL/GenBank/DDBJ whole genome shotgun (WGS) entry which is preliminary data.</text>
</comment>
<keyword evidence="2" id="KW-1185">Reference proteome</keyword>
<evidence type="ECO:0000313" key="2">
    <source>
        <dbReference type="Proteomes" id="UP001485043"/>
    </source>
</evidence>
<dbReference type="Proteomes" id="UP001485043">
    <property type="component" value="Unassembled WGS sequence"/>
</dbReference>
<gene>
    <name evidence="1" type="ORF">WJX84_011994</name>
</gene>
<dbReference type="EMBL" id="JALJOV010001355">
    <property type="protein sequence ID" value="KAK9849245.1"/>
    <property type="molecule type" value="Genomic_DNA"/>
</dbReference>
<reference evidence="1 2" key="1">
    <citation type="journal article" date="2024" name="Nat. Commun.">
        <title>Phylogenomics reveals the evolutionary origins of lichenization in chlorophyte algae.</title>
        <authorList>
            <person name="Puginier C."/>
            <person name="Libourel C."/>
            <person name="Otte J."/>
            <person name="Skaloud P."/>
            <person name="Haon M."/>
            <person name="Grisel S."/>
            <person name="Petersen M."/>
            <person name="Berrin J.G."/>
            <person name="Delaux P.M."/>
            <person name="Dal Grande F."/>
            <person name="Keller J."/>
        </authorList>
    </citation>
    <scope>NUCLEOTIDE SEQUENCE [LARGE SCALE GENOMIC DNA]</scope>
    <source>
        <strain evidence="1 2">SAG 2523</strain>
    </source>
</reference>
<evidence type="ECO:0000313" key="1">
    <source>
        <dbReference type="EMBL" id="KAK9849245.1"/>
    </source>
</evidence>
<protein>
    <submittedName>
        <fullName evidence="1">Uncharacterized protein</fullName>
    </submittedName>
</protein>
<dbReference type="AlphaFoldDB" id="A0AAW1SNH1"/>
<proteinExistence type="predicted"/>
<sequence length="109" mass="11857">MVAILLQAAKPFLQPMEAVADSRVGWNISNHLGELVPDKIVFPNQVTSGTSAAGFAGDDGESSLHSKASTRLSWITRAIMLDLLELARFLIQQALHYSYCPGSTPVRFI</sequence>
<name>A0AAW1SNH1_9CHLO</name>
<accession>A0AAW1SNH1</accession>